<reference evidence="1 2" key="1">
    <citation type="submission" date="2019-02" db="EMBL/GenBank/DDBJ databases">
        <title>Draft genome sequences of novel Actinobacteria.</title>
        <authorList>
            <person name="Sahin N."/>
            <person name="Ay H."/>
            <person name="Saygin H."/>
        </authorList>
    </citation>
    <scope>NUCLEOTIDE SEQUENCE [LARGE SCALE GENOMIC DNA]</scope>
    <source>
        <strain evidence="1 2">16K104</strain>
    </source>
</reference>
<sequence>METDPDTVVPRRLSEGLHGATLLTLHCDAGRPGKPFGANVVTRLGEAGLLGHVLWSTSCAPRDVDADVFRDLRDSGLYLVRLELDGIAGDAARLRELVVVVHSLRQLGLLVTYDLDLFDGRLRENLVVLRTIVADGTIPAVFRCGPVAGPLWLQRFRDDLVGAVAGYLELSGQLADAWADVIVGERLLRGLKGVAAHRIALQRLTLRVNLELLDLVGDSLRDHELHGRTPLLAAELIGPRVDCLTDSMLALRNRFLSVNAASLPAGRIRR</sequence>
<proteinExistence type="predicted"/>
<keyword evidence="2" id="KW-1185">Reference proteome</keyword>
<protein>
    <submittedName>
        <fullName evidence="1">Uncharacterized protein</fullName>
    </submittedName>
</protein>
<dbReference type="AlphaFoldDB" id="A0A4R4X4Z1"/>
<organism evidence="1 2">
    <name type="scientific">Kribbella turkmenica</name>
    <dbReference type="NCBI Taxonomy" id="2530375"/>
    <lineage>
        <taxon>Bacteria</taxon>
        <taxon>Bacillati</taxon>
        <taxon>Actinomycetota</taxon>
        <taxon>Actinomycetes</taxon>
        <taxon>Propionibacteriales</taxon>
        <taxon>Kribbellaceae</taxon>
        <taxon>Kribbella</taxon>
    </lineage>
</organism>
<evidence type="ECO:0000313" key="2">
    <source>
        <dbReference type="Proteomes" id="UP000295172"/>
    </source>
</evidence>
<name>A0A4R4X4Z1_9ACTN</name>
<accession>A0A4R4X4Z1</accession>
<comment type="caution">
    <text evidence="1">The sequence shown here is derived from an EMBL/GenBank/DDBJ whole genome shotgun (WGS) entry which is preliminary data.</text>
</comment>
<dbReference type="Proteomes" id="UP000295172">
    <property type="component" value="Unassembled WGS sequence"/>
</dbReference>
<dbReference type="EMBL" id="SMKR01000056">
    <property type="protein sequence ID" value="TDD25393.1"/>
    <property type="molecule type" value="Genomic_DNA"/>
</dbReference>
<gene>
    <name evidence="1" type="ORF">E1218_14975</name>
</gene>
<evidence type="ECO:0000313" key="1">
    <source>
        <dbReference type="EMBL" id="TDD25393.1"/>
    </source>
</evidence>
<dbReference type="RefSeq" id="WP_132320443.1">
    <property type="nucleotide sequence ID" value="NZ_SMKR01000056.1"/>
</dbReference>
<dbReference type="OrthoDB" id="3821872at2"/>